<evidence type="ECO:0000313" key="2">
    <source>
        <dbReference type="Proteomes" id="UP000797356"/>
    </source>
</evidence>
<keyword evidence="2" id="KW-1185">Reference proteome</keyword>
<reference evidence="1" key="1">
    <citation type="journal article" date="2017" name="Gigascience">
        <title>The genome draft of coconut (Cocos nucifera).</title>
        <authorList>
            <person name="Xiao Y."/>
            <person name="Xu P."/>
            <person name="Fan H."/>
            <person name="Baudouin L."/>
            <person name="Xia W."/>
            <person name="Bocs S."/>
            <person name="Xu J."/>
            <person name="Li Q."/>
            <person name="Guo A."/>
            <person name="Zhou L."/>
            <person name="Li J."/>
            <person name="Wu Y."/>
            <person name="Ma Z."/>
            <person name="Armero A."/>
            <person name="Issali A.E."/>
            <person name="Liu N."/>
            <person name="Peng M."/>
            <person name="Yang Y."/>
        </authorList>
    </citation>
    <scope>NUCLEOTIDE SEQUENCE</scope>
    <source>
        <tissue evidence="1">Spear leaf of Hainan Tall coconut</tissue>
    </source>
</reference>
<dbReference type="InterPro" id="IPR036412">
    <property type="entry name" value="HAD-like_sf"/>
</dbReference>
<dbReference type="Gene3D" id="3.40.50.1000">
    <property type="entry name" value="HAD superfamily/HAD-like"/>
    <property type="match status" value="1"/>
</dbReference>
<reference evidence="1" key="2">
    <citation type="submission" date="2019-07" db="EMBL/GenBank/DDBJ databases">
        <authorList>
            <person name="Yang Y."/>
            <person name="Bocs S."/>
            <person name="Baudouin L."/>
        </authorList>
    </citation>
    <scope>NUCLEOTIDE SEQUENCE</scope>
    <source>
        <tissue evidence="1">Spear leaf of Hainan Tall coconut</tissue>
    </source>
</reference>
<organism evidence="1 2">
    <name type="scientific">Cocos nucifera</name>
    <name type="common">Coconut palm</name>
    <dbReference type="NCBI Taxonomy" id="13894"/>
    <lineage>
        <taxon>Eukaryota</taxon>
        <taxon>Viridiplantae</taxon>
        <taxon>Streptophyta</taxon>
        <taxon>Embryophyta</taxon>
        <taxon>Tracheophyta</taxon>
        <taxon>Spermatophyta</taxon>
        <taxon>Magnoliopsida</taxon>
        <taxon>Liliopsida</taxon>
        <taxon>Arecaceae</taxon>
        <taxon>Arecoideae</taxon>
        <taxon>Cocoseae</taxon>
        <taxon>Attaleinae</taxon>
        <taxon>Cocos</taxon>
    </lineage>
</organism>
<dbReference type="SUPFAM" id="SSF56784">
    <property type="entry name" value="HAD-like"/>
    <property type="match status" value="1"/>
</dbReference>
<name>A0A8K0IUS0_COCNU</name>
<dbReference type="InterPro" id="IPR023214">
    <property type="entry name" value="HAD_sf"/>
</dbReference>
<dbReference type="InterPro" id="IPR016965">
    <property type="entry name" value="Pase_PHOSPHO-typ"/>
</dbReference>
<protein>
    <submittedName>
        <fullName evidence="1">Uncharacterized protein</fullName>
    </submittedName>
</protein>
<dbReference type="OrthoDB" id="10267182at2759"/>
<accession>A0A8K0IUS0</accession>
<comment type="caution">
    <text evidence="1">The sequence shown here is derived from an EMBL/GenBank/DDBJ whole genome shotgun (WGS) entry which is preliminary data.</text>
</comment>
<gene>
    <name evidence="1" type="ORF">COCNU_14G003210</name>
</gene>
<dbReference type="NCBIfam" id="TIGR01488">
    <property type="entry name" value="HAD-SF-IB"/>
    <property type="match status" value="1"/>
</dbReference>
<dbReference type="PANTHER" id="PTHR20889">
    <property type="entry name" value="PHOSPHATASE, ORPHAN 1, 2"/>
    <property type="match status" value="1"/>
</dbReference>
<evidence type="ECO:0000313" key="1">
    <source>
        <dbReference type="EMBL" id="KAG1367853.1"/>
    </source>
</evidence>
<sequence>MAGIIVVFDFDRTMIDGDSDNWVVNELGATELFQSLLPTMSWNSLMDRMMRELHSQGKTTEEIADCLKRIQLDPHVIEAIKSAYAHGSARHKFFICGAPVVILKSSTFVLPKRGTSISGARHLSTNGHIMAAKS</sequence>
<dbReference type="Proteomes" id="UP000797356">
    <property type="component" value="Chromosome 14"/>
</dbReference>
<dbReference type="GO" id="GO:0016791">
    <property type="term" value="F:phosphatase activity"/>
    <property type="evidence" value="ECO:0007669"/>
    <property type="project" value="InterPro"/>
</dbReference>
<dbReference type="AlphaFoldDB" id="A0A8K0IUS0"/>
<dbReference type="PANTHER" id="PTHR20889:SF12">
    <property type="entry name" value="LP01149P"/>
    <property type="match status" value="1"/>
</dbReference>
<proteinExistence type="predicted"/>
<dbReference type="Pfam" id="PF06888">
    <property type="entry name" value="Put_Phosphatase"/>
    <property type="match status" value="1"/>
</dbReference>
<dbReference type="EMBL" id="CM017885">
    <property type="protein sequence ID" value="KAG1367853.1"/>
    <property type="molecule type" value="Genomic_DNA"/>
</dbReference>